<reference evidence="2" key="1">
    <citation type="submission" date="2023-06" db="EMBL/GenBank/DDBJ databases">
        <title>Genome-scale phylogeny and comparative genomics of the fungal order Sordariales.</title>
        <authorList>
            <consortium name="Lawrence Berkeley National Laboratory"/>
            <person name="Hensen N."/>
            <person name="Bonometti L."/>
            <person name="Westerberg I."/>
            <person name="Brannstrom I.O."/>
            <person name="Guillou S."/>
            <person name="Cros-Aarteil S."/>
            <person name="Calhoun S."/>
            <person name="Haridas S."/>
            <person name="Kuo A."/>
            <person name="Mondo S."/>
            <person name="Pangilinan J."/>
            <person name="Riley R."/>
            <person name="Labutti K."/>
            <person name="Andreopoulos B."/>
            <person name="Lipzen A."/>
            <person name="Chen C."/>
            <person name="Yanf M."/>
            <person name="Daum C."/>
            <person name="Ng V."/>
            <person name="Clum A."/>
            <person name="Steindorff A."/>
            <person name="Ohm R."/>
            <person name="Martin F."/>
            <person name="Silar P."/>
            <person name="Natvig D."/>
            <person name="Lalanne C."/>
            <person name="Gautier V."/>
            <person name="Ament-Velasquez S.L."/>
            <person name="Kruys A."/>
            <person name="Hutchinson M.I."/>
            <person name="Powell A.J."/>
            <person name="Barry K."/>
            <person name="Miller A.N."/>
            <person name="Grigoriev I.V."/>
            <person name="Debuchy R."/>
            <person name="Gladieux P."/>
            <person name="Thoren M.H."/>
            <person name="Johannesson H."/>
        </authorList>
    </citation>
    <scope>NUCLEOTIDE SEQUENCE</scope>
    <source>
        <strain evidence="2">CBS 606.72</strain>
    </source>
</reference>
<dbReference type="EMBL" id="JAULSU010000002">
    <property type="protein sequence ID" value="KAK0627336.1"/>
    <property type="molecule type" value="Genomic_DNA"/>
</dbReference>
<dbReference type="AlphaFoldDB" id="A0AA40C6H3"/>
<accession>A0AA40C6H3</accession>
<keyword evidence="3" id="KW-1185">Reference proteome</keyword>
<dbReference type="Proteomes" id="UP001175000">
    <property type="component" value="Unassembled WGS sequence"/>
</dbReference>
<feature type="chain" id="PRO_5041285088" description="Small secreted protein" evidence="1">
    <location>
        <begin position="18"/>
        <end position="143"/>
    </location>
</feature>
<protein>
    <recommendedName>
        <fullName evidence="4">Small secreted protein</fullName>
    </recommendedName>
</protein>
<evidence type="ECO:0008006" key="4">
    <source>
        <dbReference type="Google" id="ProtNLM"/>
    </source>
</evidence>
<evidence type="ECO:0000313" key="2">
    <source>
        <dbReference type="EMBL" id="KAK0627336.1"/>
    </source>
</evidence>
<comment type="caution">
    <text evidence="2">The sequence shown here is derived from an EMBL/GenBank/DDBJ whole genome shotgun (WGS) entry which is preliminary data.</text>
</comment>
<feature type="signal peptide" evidence="1">
    <location>
        <begin position="1"/>
        <end position="17"/>
    </location>
</feature>
<organism evidence="2 3">
    <name type="scientific">Immersiella caudata</name>
    <dbReference type="NCBI Taxonomy" id="314043"/>
    <lineage>
        <taxon>Eukaryota</taxon>
        <taxon>Fungi</taxon>
        <taxon>Dikarya</taxon>
        <taxon>Ascomycota</taxon>
        <taxon>Pezizomycotina</taxon>
        <taxon>Sordariomycetes</taxon>
        <taxon>Sordariomycetidae</taxon>
        <taxon>Sordariales</taxon>
        <taxon>Lasiosphaeriaceae</taxon>
        <taxon>Immersiella</taxon>
    </lineage>
</organism>
<evidence type="ECO:0000256" key="1">
    <source>
        <dbReference type="SAM" id="SignalP"/>
    </source>
</evidence>
<keyword evidence="1" id="KW-0732">Signal</keyword>
<gene>
    <name evidence="2" type="ORF">B0T14DRAFT_422793</name>
</gene>
<sequence length="143" mass="15196">MQYSTVFLALLATAASAAPAPTTVSAMAEVKPWIIKSFTRSCSPDLKYCTVKFDIDTQVAPATHCEYIVSGNPATRASASATCGPYAVTSNWSGQFGEGRGFTTWAVVDASKNLITWPSYADTELVNGKAVVPDKSYAPAKLF</sequence>
<evidence type="ECO:0000313" key="3">
    <source>
        <dbReference type="Proteomes" id="UP001175000"/>
    </source>
</evidence>
<proteinExistence type="predicted"/>
<name>A0AA40C6H3_9PEZI</name>